<evidence type="ECO:0000313" key="1">
    <source>
        <dbReference type="EMBL" id="TNN70725.1"/>
    </source>
</evidence>
<dbReference type="EMBL" id="SRLO01000159">
    <property type="protein sequence ID" value="TNN70725.1"/>
    <property type="molecule type" value="Genomic_DNA"/>
</dbReference>
<dbReference type="Proteomes" id="UP000314294">
    <property type="component" value="Unassembled WGS sequence"/>
</dbReference>
<name>A0A4Z2HZF5_9TELE</name>
<sequence length="231" mass="25707">MGKHMRYCVWAQAVDVVNSHTTGFVDWDGLACCLRPPWAGSYGAVKLLVKLHVGPSSGIQEVKSVRHRARVKAVLAQNSATCGMLKRFMNSSHMDWRRPLPSAMRTRCCFSTSRTGWFSRTYLETPFQQQVGHSVGVLIQLSEGPLLPSPLEDQSRFVPVASHRFRKDLGNGYPTCHFETCPTGASRASGLVLGSVKLVLKHVEDQDGRENLVPRQAHQQLQHEQQGCGTR</sequence>
<dbReference type="AlphaFoldDB" id="A0A4Z2HZF5"/>
<protein>
    <submittedName>
        <fullName evidence="1">Uncharacterized protein</fullName>
    </submittedName>
</protein>
<evidence type="ECO:0000313" key="2">
    <source>
        <dbReference type="Proteomes" id="UP000314294"/>
    </source>
</evidence>
<organism evidence="1 2">
    <name type="scientific">Liparis tanakae</name>
    <name type="common">Tanaka's snailfish</name>
    <dbReference type="NCBI Taxonomy" id="230148"/>
    <lineage>
        <taxon>Eukaryota</taxon>
        <taxon>Metazoa</taxon>
        <taxon>Chordata</taxon>
        <taxon>Craniata</taxon>
        <taxon>Vertebrata</taxon>
        <taxon>Euteleostomi</taxon>
        <taxon>Actinopterygii</taxon>
        <taxon>Neopterygii</taxon>
        <taxon>Teleostei</taxon>
        <taxon>Neoteleostei</taxon>
        <taxon>Acanthomorphata</taxon>
        <taxon>Eupercaria</taxon>
        <taxon>Perciformes</taxon>
        <taxon>Cottioidei</taxon>
        <taxon>Cottales</taxon>
        <taxon>Liparidae</taxon>
        <taxon>Liparis</taxon>
    </lineage>
</organism>
<keyword evidence="2" id="KW-1185">Reference proteome</keyword>
<comment type="caution">
    <text evidence="1">The sequence shown here is derived from an EMBL/GenBank/DDBJ whole genome shotgun (WGS) entry which is preliminary data.</text>
</comment>
<reference evidence="1 2" key="1">
    <citation type="submission" date="2019-03" db="EMBL/GenBank/DDBJ databases">
        <title>First draft genome of Liparis tanakae, snailfish: a comprehensive survey of snailfish specific genes.</title>
        <authorList>
            <person name="Kim W."/>
            <person name="Song I."/>
            <person name="Jeong J.-H."/>
            <person name="Kim D."/>
            <person name="Kim S."/>
            <person name="Ryu S."/>
            <person name="Song J.Y."/>
            <person name="Lee S.K."/>
        </authorList>
    </citation>
    <scope>NUCLEOTIDE SEQUENCE [LARGE SCALE GENOMIC DNA]</scope>
    <source>
        <tissue evidence="1">Muscle</tissue>
    </source>
</reference>
<proteinExistence type="predicted"/>
<gene>
    <name evidence="1" type="ORF">EYF80_019008</name>
</gene>
<accession>A0A4Z2HZF5</accession>